<evidence type="ECO:0000313" key="2">
    <source>
        <dbReference type="EMBL" id="NOT32835.1"/>
    </source>
</evidence>
<feature type="transmembrane region" description="Helical" evidence="1">
    <location>
        <begin position="6"/>
        <end position="28"/>
    </location>
</feature>
<proteinExistence type="predicted"/>
<keyword evidence="1" id="KW-0472">Membrane</keyword>
<sequence>MDYETQVVFIMTAMGVAFVVGIAVMLVIRIPEILEDKSRLNVTDDWTPGPEHQQKTPTMTCLTPYDLRIITSHLEAGETIEGFGRAFFLPHRAKDWRFGTALEKVPLMVAATSRRILLFEVTLLTVHRYRFIPYDEVEYLQPPKPAFIGMSGRMRFGLRSGREYQFGFYGPLFNDEGMRQEQSMAAHFRRIAPQFASSPVPRTSAPRAAA</sequence>
<protein>
    <submittedName>
        <fullName evidence="2">Uncharacterized protein</fullName>
    </submittedName>
</protein>
<comment type="caution">
    <text evidence="2">The sequence shown here is derived from an EMBL/GenBank/DDBJ whole genome shotgun (WGS) entry which is preliminary data.</text>
</comment>
<evidence type="ECO:0000313" key="3">
    <source>
        <dbReference type="Proteomes" id="UP000580839"/>
    </source>
</evidence>
<keyword evidence="1" id="KW-1133">Transmembrane helix</keyword>
<organism evidence="2 3">
    <name type="scientific">Eiseniibacteriota bacterium</name>
    <dbReference type="NCBI Taxonomy" id="2212470"/>
    <lineage>
        <taxon>Bacteria</taxon>
        <taxon>Candidatus Eiseniibacteriota</taxon>
    </lineage>
</organism>
<dbReference type="AlphaFoldDB" id="A0A849SLR2"/>
<dbReference type="EMBL" id="JABFRW010000019">
    <property type="protein sequence ID" value="NOT32835.1"/>
    <property type="molecule type" value="Genomic_DNA"/>
</dbReference>
<accession>A0A849SLR2</accession>
<name>A0A849SLR2_UNCEI</name>
<dbReference type="Proteomes" id="UP000580839">
    <property type="component" value="Unassembled WGS sequence"/>
</dbReference>
<keyword evidence="1" id="KW-0812">Transmembrane</keyword>
<reference evidence="2 3" key="1">
    <citation type="submission" date="2020-04" db="EMBL/GenBank/DDBJ databases">
        <title>Metagenomic profiling of ammonia- and methane-oxidizing microorganisms in a Dutch drinking water treatment plant.</title>
        <authorList>
            <person name="Poghosyan L."/>
            <person name="Leucker S."/>
        </authorList>
    </citation>
    <scope>NUCLEOTIDE SEQUENCE [LARGE SCALE GENOMIC DNA]</scope>
    <source>
        <strain evidence="2">S-RSF-IL-03</strain>
    </source>
</reference>
<evidence type="ECO:0000256" key="1">
    <source>
        <dbReference type="SAM" id="Phobius"/>
    </source>
</evidence>
<gene>
    <name evidence="2" type="ORF">HOP12_01560</name>
</gene>